<dbReference type="Proteomes" id="UP001645038">
    <property type="component" value="Unassembled WGS sequence"/>
</dbReference>
<gene>
    <name evidence="2" type="ORF">EI547_17170</name>
</gene>
<accession>A0ABR9G2M7</accession>
<dbReference type="RefSeq" id="WP_192539601.1">
    <property type="nucleotide sequence ID" value="NZ_RRZB01000064.1"/>
</dbReference>
<feature type="transmembrane region" description="Helical" evidence="1">
    <location>
        <begin position="46"/>
        <end position="63"/>
    </location>
</feature>
<proteinExistence type="predicted"/>
<name>A0ABR9G2M7_9GAMM</name>
<evidence type="ECO:0000313" key="3">
    <source>
        <dbReference type="Proteomes" id="UP001645038"/>
    </source>
</evidence>
<comment type="caution">
    <text evidence="2">The sequence shown here is derived from an EMBL/GenBank/DDBJ whole genome shotgun (WGS) entry which is preliminary data.</text>
</comment>
<keyword evidence="1" id="KW-1133">Transmembrane helix</keyword>
<protein>
    <submittedName>
        <fullName evidence="2">Uncharacterized protein</fullName>
    </submittedName>
</protein>
<sequence>MSPVRRKLNNRLQWKFDPPLFLAAAKTAFVTSGAELRRDSESHMKLLIFMMTLLLSGCVVYPINKTLQPEAEILVTDVEGKPIHDAWLYLISSSYPYGFEQMRRGDKTSDRGEASFPEMKEWRTESLMIHGSNVFLWNWCVVKAGFETHMTMWSSGNDFQPQYDVILTPGESTPCPEEPNKIGRGL</sequence>
<organism evidence="2 3">
    <name type="scientific">Halomonas colorata</name>
    <dbReference type="NCBI Taxonomy" id="2742615"/>
    <lineage>
        <taxon>Bacteria</taxon>
        <taxon>Pseudomonadati</taxon>
        <taxon>Pseudomonadota</taxon>
        <taxon>Gammaproteobacteria</taxon>
        <taxon>Oceanospirillales</taxon>
        <taxon>Halomonadaceae</taxon>
        <taxon>Halomonas</taxon>
    </lineage>
</organism>
<dbReference type="EMBL" id="RRZB01000064">
    <property type="protein sequence ID" value="MBE0465166.1"/>
    <property type="molecule type" value="Genomic_DNA"/>
</dbReference>
<evidence type="ECO:0000313" key="2">
    <source>
        <dbReference type="EMBL" id="MBE0465166.1"/>
    </source>
</evidence>
<keyword evidence="1" id="KW-0812">Transmembrane</keyword>
<keyword evidence="1" id="KW-0472">Membrane</keyword>
<reference evidence="2 3" key="1">
    <citation type="submission" date="2020-07" db="EMBL/GenBank/DDBJ databases">
        <title>Halophilic bacteria isolated from french cheeses.</title>
        <authorList>
            <person name="Kothe C.I."/>
            <person name="Farah-Kraiem B."/>
            <person name="Renault P."/>
            <person name="Dridi B."/>
        </authorList>
    </citation>
    <scope>NUCLEOTIDE SEQUENCE [LARGE SCALE GENOMIC DNA]</scope>
    <source>
        <strain evidence="2 3">FME20</strain>
    </source>
</reference>
<evidence type="ECO:0000256" key="1">
    <source>
        <dbReference type="SAM" id="Phobius"/>
    </source>
</evidence>
<keyword evidence="3" id="KW-1185">Reference proteome</keyword>